<name>A0A834WFB9_9FABA</name>
<gene>
    <name evidence="2" type="ORF">G2W53_026710</name>
</gene>
<evidence type="ECO:0000256" key="1">
    <source>
        <dbReference type="SAM" id="Phobius"/>
    </source>
</evidence>
<accession>A0A834WFB9</accession>
<comment type="caution">
    <text evidence="2">The sequence shown here is derived from an EMBL/GenBank/DDBJ whole genome shotgun (WGS) entry which is preliminary data.</text>
</comment>
<reference evidence="2" key="1">
    <citation type="submission" date="2020-09" db="EMBL/GenBank/DDBJ databases">
        <title>Genome-Enabled Discovery of Anthraquinone Biosynthesis in Senna tora.</title>
        <authorList>
            <person name="Kang S.-H."/>
            <person name="Pandey R.P."/>
            <person name="Lee C.-M."/>
            <person name="Sim J.-S."/>
            <person name="Jeong J.-T."/>
            <person name="Choi B.-S."/>
            <person name="Jung M."/>
            <person name="Ginzburg D."/>
            <person name="Zhao K."/>
            <person name="Won S.Y."/>
            <person name="Oh T.-J."/>
            <person name="Yu Y."/>
            <person name="Kim N.-H."/>
            <person name="Lee O.R."/>
            <person name="Lee T.-H."/>
            <person name="Bashyal P."/>
            <person name="Kim T.-S."/>
            <person name="Lee W.-H."/>
            <person name="Kawkins C."/>
            <person name="Kim C.-K."/>
            <person name="Kim J.S."/>
            <person name="Ahn B.O."/>
            <person name="Rhee S.Y."/>
            <person name="Sohng J.K."/>
        </authorList>
    </citation>
    <scope>NUCLEOTIDE SEQUENCE</scope>
    <source>
        <tissue evidence="2">Leaf</tissue>
    </source>
</reference>
<proteinExistence type="predicted"/>
<protein>
    <submittedName>
        <fullName evidence="2">Uncharacterized protein</fullName>
    </submittedName>
</protein>
<evidence type="ECO:0000313" key="3">
    <source>
        <dbReference type="Proteomes" id="UP000634136"/>
    </source>
</evidence>
<feature type="transmembrane region" description="Helical" evidence="1">
    <location>
        <begin position="71"/>
        <end position="90"/>
    </location>
</feature>
<keyword evidence="3" id="KW-1185">Reference proteome</keyword>
<organism evidence="2 3">
    <name type="scientific">Senna tora</name>
    <dbReference type="NCBI Taxonomy" id="362788"/>
    <lineage>
        <taxon>Eukaryota</taxon>
        <taxon>Viridiplantae</taxon>
        <taxon>Streptophyta</taxon>
        <taxon>Embryophyta</taxon>
        <taxon>Tracheophyta</taxon>
        <taxon>Spermatophyta</taxon>
        <taxon>Magnoliopsida</taxon>
        <taxon>eudicotyledons</taxon>
        <taxon>Gunneridae</taxon>
        <taxon>Pentapetalae</taxon>
        <taxon>rosids</taxon>
        <taxon>fabids</taxon>
        <taxon>Fabales</taxon>
        <taxon>Fabaceae</taxon>
        <taxon>Caesalpinioideae</taxon>
        <taxon>Cassia clade</taxon>
        <taxon>Senna</taxon>
    </lineage>
</organism>
<keyword evidence="1" id="KW-0812">Transmembrane</keyword>
<keyword evidence="1" id="KW-0472">Membrane</keyword>
<dbReference type="AlphaFoldDB" id="A0A834WFB9"/>
<keyword evidence="1" id="KW-1133">Transmembrane helix</keyword>
<evidence type="ECO:0000313" key="2">
    <source>
        <dbReference type="EMBL" id="KAF7821255.1"/>
    </source>
</evidence>
<dbReference type="Proteomes" id="UP000634136">
    <property type="component" value="Unassembled WGS sequence"/>
</dbReference>
<dbReference type="EMBL" id="JAAIUW010000008">
    <property type="protein sequence ID" value="KAF7821255.1"/>
    <property type="molecule type" value="Genomic_DNA"/>
</dbReference>
<sequence>MGWIKDYCEIFQKWMENKKGGAWKRYVRIVNDCDFFDWVEQDGKDIVIGRFRMEIAPLKGTIRRLQRVNKVLHVSTVILLVAINTIMLFICMRDMA</sequence>